<evidence type="ECO:0008006" key="3">
    <source>
        <dbReference type="Google" id="ProtNLM"/>
    </source>
</evidence>
<organism evidence="1 2">
    <name type="scientific">Plastoroseomonas arctica</name>
    <dbReference type="NCBI Taxonomy" id="1509237"/>
    <lineage>
        <taxon>Bacteria</taxon>
        <taxon>Pseudomonadati</taxon>
        <taxon>Pseudomonadota</taxon>
        <taxon>Alphaproteobacteria</taxon>
        <taxon>Acetobacterales</taxon>
        <taxon>Acetobacteraceae</taxon>
        <taxon>Plastoroseomonas</taxon>
    </lineage>
</organism>
<dbReference type="InterPro" id="IPR011057">
    <property type="entry name" value="Mss4-like_sf"/>
</dbReference>
<dbReference type="EMBL" id="JAAEDH010000013">
    <property type="protein sequence ID" value="MBR0655819.1"/>
    <property type="molecule type" value="Genomic_DNA"/>
</dbReference>
<evidence type="ECO:0000313" key="1">
    <source>
        <dbReference type="EMBL" id="MBR0655819.1"/>
    </source>
</evidence>
<name>A0AAF1JX44_9PROT</name>
<dbReference type="Proteomes" id="UP001196068">
    <property type="component" value="Unassembled WGS sequence"/>
</dbReference>
<reference evidence="1" key="2">
    <citation type="journal article" date="2021" name="Syst. Appl. Microbiol.">
        <title>Roseomonas hellenica sp. nov., isolated from roots of wild-growing Alkanna tinctoria.</title>
        <authorList>
            <person name="Rat A."/>
            <person name="Naranjo H.D."/>
            <person name="Lebbe L."/>
            <person name="Cnockaert M."/>
            <person name="Krigas N."/>
            <person name="Grigoriadou K."/>
            <person name="Maloupa E."/>
            <person name="Willems A."/>
        </authorList>
    </citation>
    <scope>NUCLEOTIDE SEQUENCE</scope>
    <source>
        <strain evidence="1">LMG 28251</strain>
    </source>
</reference>
<sequence length="168" mass="17975">MALEAEGPPIATVACFCTSCQEAGRRFVPPGAAAPMLDPDGGTSVVLVRKDRVRCLSGEDLLEERRLAPASPTRRVFATCCDCAMFVDLASGHWLSLYRNRIPAGAPPLQMRLMTSRRRAGVELAGDVANFPGVSARFIAKLALAWIGMGLRRPRIAWGRPAGAARAA</sequence>
<reference evidence="1" key="1">
    <citation type="submission" date="2020-01" db="EMBL/GenBank/DDBJ databases">
        <authorList>
            <person name="Rat A."/>
        </authorList>
    </citation>
    <scope>NUCLEOTIDE SEQUENCE</scope>
    <source>
        <strain evidence="1">LMG 28251</strain>
    </source>
</reference>
<dbReference type="Gene3D" id="3.90.1590.10">
    <property type="entry name" value="glutathione-dependent formaldehyde- activating enzyme (gfa)"/>
    <property type="match status" value="1"/>
</dbReference>
<evidence type="ECO:0000313" key="2">
    <source>
        <dbReference type="Proteomes" id="UP001196068"/>
    </source>
</evidence>
<accession>A0AAF1JX44</accession>
<protein>
    <recommendedName>
        <fullName evidence="3">CENP-V/GFA domain-containing protein</fullName>
    </recommendedName>
</protein>
<dbReference type="AlphaFoldDB" id="A0AAF1JX44"/>
<proteinExistence type="predicted"/>
<dbReference type="SUPFAM" id="SSF51316">
    <property type="entry name" value="Mss4-like"/>
    <property type="match status" value="1"/>
</dbReference>
<comment type="caution">
    <text evidence="1">The sequence shown here is derived from an EMBL/GenBank/DDBJ whole genome shotgun (WGS) entry which is preliminary data.</text>
</comment>
<keyword evidence="2" id="KW-1185">Reference proteome</keyword>
<gene>
    <name evidence="1" type="ORF">GXW79_12115</name>
</gene>